<gene>
    <name evidence="2" type="ORF">SAMN04488053_10344</name>
</gene>
<keyword evidence="1" id="KW-0472">Membrane</keyword>
<evidence type="ECO:0000313" key="2">
    <source>
        <dbReference type="EMBL" id="SDN72330.1"/>
    </source>
</evidence>
<evidence type="ECO:0000256" key="1">
    <source>
        <dbReference type="SAM" id="Phobius"/>
    </source>
</evidence>
<reference evidence="3" key="1">
    <citation type="submission" date="2016-10" db="EMBL/GenBank/DDBJ databases">
        <authorList>
            <person name="Varghese N."/>
            <person name="Submissions S."/>
        </authorList>
    </citation>
    <scope>NUCLEOTIDE SEQUENCE [LARGE SCALE GENOMIC DNA]</scope>
    <source>
        <strain evidence="3">CGMCC 1.10369</strain>
    </source>
</reference>
<feature type="transmembrane region" description="Helical" evidence="1">
    <location>
        <begin position="7"/>
        <end position="27"/>
    </location>
</feature>
<dbReference type="STRING" id="745820.SAMN04488053_10344"/>
<dbReference type="RefSeq" id="WP_090841919.1">
    <property type="nucleotide sequence ID" value="NZ_FNIL01000003.1"/>
</dbReference>
<feature type="transmembrane region" description="Helical" evidence="1">
    <location>
        <begin position="61"/>
        <end position="83"/>
    </location>
</feature>
<keyword evidence="1" id="KW-0812">Transmembrane</keyword>
<evidence type="ECO:0000313" key="3">
    <source>
        <dbReference type="Proteomes" id="UP000198778"/>
    </source>
</evidence>
<keyword evidence="3" id="KW-1185">Reference proteome</keyword>
<accession>A0A1H0DQ71</accession>
<dbReference type="AlphaFoldDB" id="A0A1H0DQ71"/>
<sequence>MKSRLTAIGIYAVLLTAAIVFYLTNIIEHVHYIEGTAAAIAACITTAFFLTIVFTPNRMRIFKLITGSLFAALVLVSITAMLVRPYQAINTEIPERMALLEEHLAEQYPEREWEVERSAPGEHSLYTMLVTFEDEPEQIYLYDMNDAVVDGDEEIHAEETLEN</sequence>
<keyword evidence="1" id="KW-1133">Transmembrane helix</keyword>
<feature type="transmembrane region" description="Helical" evidence="1">
    <location>
        <begin position="33"/>
        <end position="54"/>
    </location>
</feature>
<protein>
    <submittedName>
        <fullName evidence="2">Uncharacterized protein</fullName>
    </submittedName>
</protein>
<dbReference type="OrthoDB" id="2972540at2"/>
<dbReference type="EMBL" id="FNIL01000003">
    <property type="protein sequence ID" value="SDN72330.1"/>
    <property type="molecule type" value="Genomic_DNA"/>
</dbReference>
<dbReference type="Proteomes" id="UP000198778">
    <property type="component" value="Unassembled WGS sequence"/>
</dbReference>
<organism evidence="2 3">
    <name type="scientific">Alkalicoccus daliensis</name>
    <dbReference type="NCBI Taxonomy" id="745820"/>
    <lineage>
        <taxon>Bacteria</taxon>
        <taxon>Bacillati</taxon>
        <taxon>Bacillota</taxon>
        <taxon>Bacilli</taxon>
        <taxon>Bacillales</taxon>
        <taxon>Bacillaceae</taxon>
        <taxon>Alkalicoccus</taxon>
    </lineage>
</organism>
<proteinExistence type="predicted"/>
<name>A0A1H0DQ71_9BACI</name>